<comment type="caution">
    <text evidence="3">The sequence shown here is derived from an EMBL/GenBank/DDBJ whole genome shotgun (WGS) entry which is preliminary data.</text>
</comment>
<proteinExistence type="predicted"/>
<dbReference type="Proteomes" id="UP001604336">
    <property type="component" value="Unassembled WGS sequence"/>
</dbReference>
<evidence type="ECO:0000259" key="2">
    <source>
        <dbReference type="Pfam" id="PF18592"/>
    </source>
</evidence>
<feature type="domain" description="THO1-MOS11 C-terminal" evidence="2">
    <location>
        <begin position="72"/>
        <end position="104"/>
    </location>
</feature>
<evidence type="ECO:0000256" key="1">
    <source>
        <dbReference type="SAM" id="MobiDB-lite"/>
    </source>
</evidence>
<gene>
    <name evidence="3" type="ORF">Adt_30033</name>
</gene>
<protein>
    <submittedName>
        <fullName evidence="3">Protein MODIFIER OF SNC1 11</fullName>
    </submittedName>
</protein>
<name>A0ABD1RA38_9LAMI</name>
<dbReference type="PANTHER" id="PTHR47701">
    <property type="entry name" value="PROTEIN MODIFIER OF SNC1 11"/>
    <property type="match status" value="1"/>
</dbReference>
<feature type="compositionally biased region" description="Low complexity" evidence="1">
    <location>
        <begin position="34"/>
        <end position="43"/>
    </location>
</feature>
<dbReference type="InterPro" id="IPR040746">
    <property type="entry name" value="THO1_MOS11_C"/>
</dbReference>
<sequence length="145" mass="15691">MATVTSTKVENPKNAVTQSSASNSKPHTTEDPHSSSASTASPTHGGGGGESSEKSTTGATTKNSDSSTEGAVIDIHKKMKRAERFGMPVQLYEQEKRNSRAERYFFLTFYCFQIRIVQLISGVNIRVSAMVHIENLGGVLCTLCF</sequence>
<dbReference type="AlphaFoldDB" id="A0ABD1RA38"/>
<evidence type="ECO:0000313" key="3">
    <source>
        <dbReference type="EMBL" id="KAL2485277.1"/>
    </source>
</evidence>
<dbReference type="Pfam" id="PF18592">
    <property type="entry name" value="Tho1_MOS11_C"/>
    <property type="match status" value="1"/>
</dbReference>
<dbReference type="EMBL" id="JBFOLK010000009">
    <property type="protein sequence ID" value="KAL2485277.1"/>
    <property type="molecule type" value="Genomic_DNA"/>
</dbReference>
<feature type="region of interest" description="Disordered" evidence="1">
    <location>
        <begin position="1"/>
        <end position="72"/>
    </location>
</feature>
<dbReference type="InterPro" id="IPR044209">
    <property type="entry name" value="MOS11"/>
</dbReference>
<evidence type="ECO:0000313" key="4">
    <source>
        <dbReference type="Proteomes" id="UP001604336"/>
    </source>
</evidence>
<accession>A0ABD1RA38</accession>
<dbReference type="PANTHER" id="PTHR47701:SF2">
    <property type="entry name" value="PROTEIN MODIFIER OF SNC1 11"/>
    <property type="match status" value="1"/>
</dbReference>
<organism evidence="3 4">
    <name type="scientific">Abeliophyllum distichum</name>
    <dbReference type="NCBI Taxonomy" id="126358"/>
    <lineage>
        <taxon>Eukaryota</taxon>
        <taxon>Viridiplantae</taxon>
        <taxon>Streptophyta</taxon>
        <taxon>Embryophyta</taxon>
        <taxon>Tracheophyta</taxon>
        <taxon>Spermatophyta</taxon>
        <taxon>Magnoliopsida</taxon>
        <taxon>eudicotyledons</taxon>
        <taxon>Gunneridae</taxon>
        <taxon>Pentapetalae</taxon>
        <taxon>asterids</taxon>
        <taxon>lamiids</taxon>
        <taxon>Lamiales</taxon>
        <taxon>Oleaceae</taxon>
        <taxon>Forsythieae</taxon>
        <taxon>Abeliophyllum</taxon>
    </lineage>
</organism>
<reference evidence="4" key="1">
    <citation type="submission" date="2024-07" db="EMBL/GenBank/DDBJ databases">
        <title>Two chromosome-level genome assemblies of Korean endemic species Abeliophyllum distichum and Forsythia ovata (Oleaceae).</title>
        <authorList>
            <person name="Jang H."/>
        </authorList>
    </citation>
    <scope>NUCLEOTIDE SEQUENCE [LARGE SCALE GENOMIC DNA]</scope>
</reference>
<feature type="compositionally biased region" description="Polar residues" evidence="1">
    <location>
        <begin position="1"/>
        <end position="26"/>
    </location>
</feature>
<keyword evidence="4" id="KW-1185">Reference proteome</keyword>